<proteinExistence type="predicted"/>
<evidence type="ECO:0000313" key="2">
    <source>
        <dbReference type="EMBL" id="OOY35319.1"/>
    </source>
</evidence>
<organism evidence="1 3">
    <name type="scientific">Solemya velum gill symbiont</name>
    <dbReference type="NCBI Taxonomy" id="2340"/>
    <lineage>
        <taxon>Bacteria</taxon>
        <taxon>Pseudomonadati</taxon>
        <taxon>Pseudomonadota</taxon>
        <taxon>Gammaproteobacteria</taxon>
        <taxon>sulfur-oxidizing symbionts</taxon>
    </lineage>
</organism>
<dbReference type="STRING" id="2340.JV46_20210"/>
<evidence type="ECO:0000313" key="3">
    <source>
        <dbReference type="Proteomes" id="UP000030856"/>
    </source>
</evidence>
<name>A0A0B0H9Z3_SOVGS</name>
<gene>
    <name evidence="2" type="ORF">BOV88_05130</name>
    <name evidence="1" type="ORF">JV46_20210</name>
</gene>
<dbReference type="AlphaFoldDB" id="A0A0B0H9Z3"/>
<evidence type="ECO:0000313" key="1">
    <source>
        <dbReference type="EMBL" id="KHF25482.1"/>
    </source>
</evidence>
<reference evidence="1 3" key="1">
    <citation type="journal article" date="2014" name="BMC Genomics">
        <title>The genome of the intracellular bacterium of the coastal bivalve, Solemya velum: a blueprint for thriving in and out of symbiosis.</title>
        <authorList>
            <person name="Dmytrenko O."/>
            <person name="Russell S.L."/>
            <person name="Loo W.T."/>
            <person name="Fontanez K.M."/>
            <person name="Liao L."/>
            <person name="Roeselers G."/>
            <person name="Sharma R."/>
            <person name="Stewart F.J."/>
            <person name="Newton I.L."/>
            <person name="Woyke T."/>
            <person name="Wu D."/>
            <person name="Lang J.M."/>
            <person name="Eisen J.A."/>
            <person name="Cavanaugh C.M."/>
        </authorList>
    </citation>
    <scope>NUCLEOTIDE SEQUENCE [LARGE SCALE GENOMIC DNA]</scope>
    <source>
        <strain evidence="1 3">WH</strain>
    </source>
</reference>
<accession>A0A0B0H9Z3</accession>
<dbReference type="EMBL" id="JRAA01000001">
    <property type="protein sequence ID" value="KHF25482.1"/>
    <property type="molecule type" value="Genomic_DNA"/>
</dbReference>
<sequence>MSIPALFLAFNAWGDSLVVAGIALHTMAWLAMSSPDRSNHGATGNLLTAFIQTPFRLIRGFELASPATDQAMGCSARCILHIRKTLPTHK</sequence>
<reference evidence="2 4" key="2">
    <citation type="submission" date="2016-11" db="EMBL/GenBank/DDBJ databases">
        <title>Mixed transmission modes and dynamic genome evolution in an obligate animal-bacterial symbiosis.</title>
        <authorList>
            <person name="Russell S.L."/>
            <person name="Corbett-Detig R.B."/>
            <person name="Cavanaugh C.M."/>
        </authorList>
    </citation>
    <scope>NUCLEOTIDE SEQUENCE [LARGE SCALE GENOMIC DNA]</scope>
    <source>
        <strain evidence="2">MA-KB16</strain>
    </source>
</reference>
<dbReference type="Proteomes" id="UP000030856">
    <property type="component" value="Unassembled WGS sequence"/>
</dbReference>
<keyword evidence="3" id="KW-1185">Reference proteome</keyword>
<comment type="caution">
    <text evidence="1">The sequence shown here is derived from an EMBL/GenBank/DDBJ whole genome shotgun (WGS) entry which is preliminary data.</text>
</comment>
<evidence type="ECO:0000313" key="4">
    <source>
        <dbReference type="Proteomes" id="UP000190962"/>
    </source>
</evidence>
<dbReference type="EMBL" id="MPNX01000005">
    <property type="protein sequence ID" value="OOY35319.1"/>
    <property type="molecule type" value="Genomic_DNA"/>
</dbReference>
<protein>
    <submittedName>
        <fullName evidence="1">Uncharacterized protein</fullName>
    </submittedName>
</protein>
<dbReference type="Proteomes" id="UP000190962">
    <property type="component" value="Unassembled WGS sequence"/>
</dbReference>